<dbReference type="RefSeq" id="WP_096573815.1">
    <property type="nucleotide sequence ID" value="NZ_CAWNJS010000001.1"/>
</dbReference>
<reference evidence="2 3" key="1">
    <citation type="submission" date="2017-06" db="EMBL/GenBank/DDBJ databases">
        <title>Genome sequencing of cyanobaciteial culture collection at National Institute for Environmental Studies (NIES).</title>
        <authorList>
            <person name="Hirose Y."/>
            <person name="Shimura Y."/>
            <person name="Fujisawa T."/>
            <person name="Nakamura Y."/>
            <person name="Kawachi M."/>
        </authorList>
    </citation>
    <scope>NUCLEOTIDE SEQUENCE [LARGE SCALE GENOMIC DNA]</scope>
    <source>
        <strain evidence="2 3">NIES-37</strain>
    </source>
</reference>
<gene>
    <name evidence="2" type="ORF">NIES37_05600</name>
</gene>
<protein>
    <submittedName>
        <fullName evidence="2">Uncharacterized protein</fullName>
    </submittedName>
</protein>
<evidence type="ECO:0000313" key="3">
    <source>
        <dbReference type="Proteomes" id="UP000218785"/>
    </source>
</evidence>
<evidence type="ECO:0000313" key="2">
    <source>
        <dbReference type="EMBL" id="BAY96626.1"/>
    </source>
</evidence>
<feature type="coiled-coil region" evidence="1">
    <location>
        <begin position="73"/>
        <end position="138"/>
    </location>
</feature>
<dbReference type="KEGG" id="ttq:NIES37_05600"/>
<evidence type="ECO:0000256" key="1">
    <source>
        <dbReference type="SAM" id="Coils"/>
    </source>
</evidence>
<dbReference type="Proteomes" id="UP000218785">
    <property type="component" value="Chromosome"/>
</dbReference>
<proteinExistence type="predicted"/>
<name>A0A1Z4MT30_9CYAN</name>
<keyword evidence="1" id="KW-0175">Coiled coil</keyword>
<feature type="coiled-coil region" evidence="1">
    <location>
        <begin position="17"/>
        <end position="44"/>
    </location>
</feature>
<feature type="coiled-coil region" evidence="1">
    <location>
        <begin position="248"/>
        <end position="312"/>
    </location>
</feature>
<keyword evidence="3" id="KW-1185">Reference proteome</keyword>
<sequence length="327" mass="37948">MTTVAVKDSKQQIVQAFQQILAERKQLDLKIATKQEEAEKVKNQEILVTASTYTVDSIVKGLADLQLEFGSIVTALSEKLAQENSKLDELNRAIEIATQQLKDLQQIRIVADALDILTQEHQEKLRVLEQEISSKREALEKEITIRRKEWQKDQAEYEEAVQVYTDLVAKQRASETEEYQYKLETNRKLTTDAYEDKKRKLEREIQETTQQKDKNWAEREKILTERQALFTEYQQKVVAFPNELEEAVKKAREEAIKETSQKAKVEADLFEKDWESSKQSYELKIQSLEETIKKQTEQIEGISAQLQTALKQAQDLAMRAFDSSNSK</sequence>
<accession>A0A1Z4MT30</accession>
<dbReference type="EMBL" id="AP018248">
    <property type="protein sequence ID" value="BAY96626.1"/>
    <property type="molecule type" value="Genomic_DNA"/>
</dbReference>
<dbReference type="AlphaFoldDB" id="A0A1Z4MT30"/>
<organism evidence="2 3">
    <name type="scientific">Tolypothrix tenuis PCC 7101</name>
    <dbReference type="NCBI Taxonomy" id="231146"/>
    <lineage>
        <taxon>Bacteria</taxon>
        <taxon>Bacillati</taxon>
        <taxon>Cyanobacteriota</taxon>
        <taxon>Cyanophyceae</taxon>
        <taxon>Nostocales</taxon>
        <taxon>Tolypothrichaceae</taxon>
        <taxon>Tolypothrix</taxon>
    </lineage>
</organism>